<dbReference type="GO" id="GO:0015421">
    <property type="term" value="F:ABC-type oligopeptide transporter activity"/>
    <property type="evidence" value="ECO:0007669"/>
    <property type="project" value="TreeGrafter"/>
</dbReference>
<name>A0A1R0GLR2_9FUNG</name>
<dbReference type="PROSITE" id="PS50929">
    <property type="entry name" value="ABC_TM1F"/>
    <property type="match status" value="2"/>
</dbReference>
<feature type="domain" description="ABC transmembrane type-1" evidence="12">
    <location>
        <begin position="65"/>
        <end position="361"/>
    </location>
</feature>
<dbReference type="Gene3D" id="3.40.50.300">
    <property type="entry name" value="P-loop containing nucleotide triphosphate hydrolases"/>
    <property type="match status" value="2"/>
</dbReference>
<evidence type="ECO:0000259" key="11">
    <source>
        <dbReference type="PROSITE" id="PS50893"/>
    </source>
</evidence>
<dbReference type="GO" id="GO:0016887">
    <property type="term" value="F:ATP hydrolysis activity"/>
    <property type="evidence" value="ECO:0007669"/>
    <property type="project" value="InterPro"/>
</dbReference>
<feature type="transmembrane region" description="Helical" evidence="10">
    <location>
        <begin position="253"/>
        <end position="278"/>
    </location>
</feature>
<dbReference type="PANTHER" id="PTHR43394">
    <property type="entry name" value="ATP-DEPENDENT PERMEASE MDL1, MITOCHONDRIAL"/>
    <property type="match status" value="1"/>
</dbReference>
<evidence type="ECO:0000256" key="5">
    <source>
        <dbReference type="ARBA" id="ARBA00022737"/>
    </source>
</evidence>
<feature type="transmembrane region" description="Helical" evidence="10">
    <location>
        <begin position="220"/>
        <end position="241"/>
    </location>
</feature>
<protein>
    <submittedName>
        <fullName evidence="13">Multidrug resistance protein 1</fullName>
    </submittedName>
</protein>
<dbReference type="CDD" id="cd18577">
    <property type="entry name" value="ABC_6TM_Pgp_ABCB1_D1_like"/>
    <property type="match status" value="1"/>
</dbReference>
<dbReference type="FunFam" id="3.40.50.300:FF:000967">
    <property type="entry name" value="ABC multidrug transporter mdr4"/>
    <property type="match status" value="1"/>
</dbReference>
<feature type="transmembrane region" description="Helical" evidence="10">
    <location>
        <begin position="748"/>
        <end position="767"/>
    </location>
</feature>
<dbReference type="OrthoDB" id="6500128at2759"/>
<keyword evidence="5" id="KW-0677">Repeat</keyword>
<dbReference type="Pfam" id="PF00005">
    <property type="entry name" value="ABC_tran"/>
    <property type="match status" value="2"/>
</dbReference>
<gene>
    <name evidence="14" type="ORF">AYI68_g3828</name>
    <name evidence="13" type="ORF">AYI68_g8147</name>
</gene>
<sequence length="1266" mass="139423">MNDKSLSTTKVEKIYHRDSFEKCSANSINIHPFKASVTADDISEPPASISALFLYCSKGEKILLILGLFLASLSGLTQAVVTYFFSQYCLIFIDYDSVVKEDGLLFANSNMVSKARSISLIFLWIGIFLFVVSYCQNVIFSALSLRMSMRVKELYYKSAISQNMAFYDCNDPNLLFSKISSEISALQDGTGVKFGYILQFAFTFLGEVALALYMEYRMALVALSILPFSSIIGYIMGRYLAKYDSLIQESDSITASIIIESISYIKTVISFNAQNIVLNRFRSSDLKSQNSETLKIKTLSFGVSLIFFFTISSYALSLWYGAYLIRIGKSQPLNVLVVFFALSISGFSLSGITPSITALSLARSSAKKIYKIIDSKSSVDPMDSSKGIKADHIKGKVKFISVGFSYPNIPDSNILSDFNLIASPGQKIALVGSSGSGKSTVLNLLQRFYDPTEGSILIDDIDIKEYNIKSLRSQIGVVKQEPTMFNSSIFDNIAYGASNYDTNIPSLEEVENACKIANIHDFISSLPNNYDTMVGEKGAQLSGGQKQRIAIARAIIRNPKILILDEATSALDSHSENLVQEAIDNCSQKCTVIAVSHRLSTIKEFDNIYVLSHGSIIENGTHKNLISLNSVYSDLVFSQSGEPENRTTKFFKKPDLSDVVLKGSSNSSEKFHSTVPAFIGENNLNEKRGIWSFIFLIFSNGISVPYILLGSAGAIIDGSLFPIFSIFFAKMIIVLGELDISKQRKNSNLYSILVFFIAVLTFFSVLIKTYFFGISFQNLCKKLKLSIFKSVLNQKCQFFDRQENGTGTLSLKITSEPGNISSFGSDTLPMIITSISSIITGMAIGFYKSWRLTLIAIALLPFMLFSESVQSKIHAGATKSGKKDTEKISNLISESLQNIQTVSSLSIENTFLGLLKDSNKRLYKFLLRGYLIGSISYGFSQSSVFMVYIAMFYAGAIFISKGVLTSESMFNALYAIVLATVAVGRTSQFLPFMPKALLASASINEMLCNSPVSKPDNNQPAVRNGFVSGSQIEFSYPNRPEVKTLKKVTFLAKPGQKIAFVGNSGSGKSTIVSLILKLYKATDGIIEVDCMDVNDWGDYELRNTISIVSQEPCLFNVSVCDNIKFGNPKATQYEIELAATRANIHKTILDLPDGYNTIVGSNGDKLSGGQKQRIAIARSIISNPKVLLLDEATSALDYSSENLVQNSLDSASQGRTTIVVSHRISTIMNSDMIYVIDDGMVVEQGKHHELLNLNGTYKRLVLLQNL</sequence>
<evidence type="ECO:0000259" key="12">
    <source>
        <dbReference type="PROSITE" id="PS50929"/>
    </source>
</evidence>
<dbReference type="InterPro" id="IPR027417">
    <property type="entry name" value="P-loop_NTPase"/>
</dbReference>
<feature type="transmembrane region" description="Helical" evidence="10">
    <location>
        <begin position="690"/>
        <end position="708"/>
    </location>
</feature>
<feature type="transmembrane region" description="Helical" evidence="10">
    <location>
        <begin position="299"/>
        <end position="323"/>
    </location>
</feature>
<dbReference type="InterPro" id="IPR003593">
    <property type="entry name" value="AAA+_ATPase"/>
</dbReference>
<reference evidence="13 15" key="1">
    <citation type="journal article" date="2016" name="Mol. Biol. Evol.">
        <title>Genome-Wide Survey of Gut Fungi (Harpellales) Reveals the First Horizontally Transferred Ubiquitin Gene from a Mosquito Host.</title>
        <authorList>
            <person name="Wang Y."/>
            <person name="White M.M."/>
            <person name="Kvist S."/>
            <person name="Moncalvo J.M."/>
        </authorList>
    </citation>
    <scope>NUCLEOTIDE SEQUENCE [LARGE SCALE GENOMIC DNA]</scope>
    <source>
        <strain evidence="13 15">ALG-7-W6</strain>
    </source>
</reference>
<comment type="subcellular location">
    <subcellularLocation>
        <location evidence="1">Membrane</location>
        <topology evidence="1">Multi-pass membrane protein</topology>
    </subcellularLocation>
</comment>
<keyword evidence="3" id="KW-0813">Transport</keyword>
<keyword evidence="8 10" id="KW-1133">Transmembrane helix</keyword>
<comment type="similarity">
    <text evidence="2">Belongs to the ABC transporter superfamily. ABCB family. Multidrug resistance exporter (TC 3.A.1.201) subfamily.</text>
</comment>
<evidence type="ECO:0000256" key="4">
    <source>
        <dbReference type="ARBA" id="ARBA00022692"/>
    </source>
</evidence>
<dbReference type="PROSITE" id="PS00211">
    <property type="entry name" value="ABC_TRANSPORTER_1"/>
    <property type="match status" value="2"/>
</dbReference>
<feature type="domain" description="ABC transmembrane type-1" evidence="12">
    <location>
        <begin position="708"/>
        <end position="995"/>
    </location>
</feature>
<dbReference type="FunFam" id="3.40.50.300:FF:000251">
    <property type="entry name" value="ABC transporter B family member 19"/>
    <property type="match status" value="1"/>
</dbReference>
<feature type="transmembrane region" description="Helical" evidence="10">
    <location>
        <begin position="62"/>
        <end position="85"/>
    </location>
</feature>
<dbReference type="SUPFAM" id="SSF52540">
    <property type="entry name" value="P-loop containing nucleoside triphosphate hydrolases"/>
    <property type="match status" value="2"/>
</dbReference>
<evidence type="ECO:0000256" key="7">
    <source>
        <dbReference type="ARBA" id="ARBA00022840"/>
    </source>
</evidence>
<dbReference type="STRING" id="133383.A0A1R0GLR2"/>
<keyword evidence="4 10" id="KW-0812">Transmembrane</keyword>
<evidence type="ECO:0000256" key="3">
    <source>
        <dbReference type="ARBA" id="ARBA00022448"/>
    </source>
</evidence>
<feature type="transmembrane region" description="Helical" evidence="10">
    <location>
        <begin position="714"/>
        <end position="736"/>
    </location>
</feature>
<evidence type="ECO:0000256" key="6">
    <source>
        <dbReference type="ARBA" id="ARBA00022741"/>
    </source>
</evidence>
<keyword evidence="15" id="KW-1185">Reference proteome</keyword>
<evidence type="ECO:0000256" key="2">
    <source>
        <dbReference type="ARBA" id="ARBA00007577"/>
    </source>
</evidence>
<dbReference type="Pfam" id="PF00664">
    <property type="entry name" value="ABC_membrane"/>
    <property type="match status" value="2"/>
</dbReference>
<dbReference type="SUPFAM" id="SSF90123">
    <property type="entry name" value="ABC transporter transmembrane region"/>
    <property type="match status" value="2"/>
</dbReference>
<dbReference type="InterPro" id="IPR039421">
    <property type="entry name" value="Type_1_exporter"/>
</dbReference>
<feature type="transmembrane region" description="Helical" evidence="10">
    <location>
        <begin position="121"/>
        <end position="145"/>
    </location>
</feature>
<evidence type="ECO:0000313" key="13">
    <source>
        <dbReference type="EMBL" id="OLY77817.1"/>
    </source>
</evidence>
<dbReference type="PANTHER" id="PTHR43394:SF11">
    <property type="entry name" value="ATP-BINDING CASSETTE TRANSPORTER"/>
    <property type="match status" value="1"/>
</dbReference>
<keyword evidence="7" id="KW-0067">ATP-binding</keyword>
<comment type="caution">
    <text evidence="13">The sequence shown here is derived from an EMBL/GenBank/DDBJ whole genome shotgun (WGS) entry which is preliminary data.</text>
</comment>
<feature type="transmembrane region" description="Helical" evidence="10">
    <location>
        <begin position="335"/>
        <end position="362"/>
    </location>
</feature>
<evidence type="ECO:0000256" key="9">
    <source>
        <dbReference type="ARBA" id="ARBA00023136"/>
    </source>
</evidence>
<dbReference type="InterPro" id="IPR003439">
    <property type="entry name" value="ABC_transporter-like_ATP-bd"/>
</dbReference>
<dbReference type="GO" id="GO:0005743">
    <property type="term" value="C:mitochondrial inner membrane"/>
    <property type="evidence" value="ECO:0007669"/>
    <property type="project" value="TreeGrafter"/>
</dbReference>
<dbReference type="CDD" id="cd18578">
    <property type="entry name" value="ABC_6TM_Pgp_ABCB1_D2_like"/>
    <property type="match status" value="1"/>
</dbReference>
<accession>A0A1R0GLR2</accession>
<dbReference type="InterPro" id="IPR017871">
    <property type="entry name" value="ABC_transporter-like_CS"/>
</dbReference>
<organism evidence="13 15">
    <name type="scientific">Smittium mucronatum</name>
    <dbReference type="NCBI Taxonomy" id="133383"/>
    <lineage>
        <taxon>Eukaryota</taxon>
        <taxon>Fungi</taxon>
        <taxon>Fungi incertae sedis</taxon>
        <taxon>Zoopagomycota</taxon>
        <taxon>Kickxellomycotina</taxon>
        <taxon>Harpellomycetes</taxon>
        <taxon>Harpellales</taxon>
        <taxon>Legeriomycetaceae</taxon>
        <taxon>Smittium</taxon>
    </lineage>
</organism>
<proteinExistence type="inferred from homology"/>
<dbReference type="InterPro" id="IPR036640">
    <property type="entry name" value="ABC1_TM_sf"/>
</dbReference>
<dbReference type="GO" id="GO:0090374">
    <property type="term" value="P:oligopeptide export from mitochondrion"/>
    <property type="evidence" value="ECO:0007669"/>
    <property type="project" value="TreeGrafter"/>
</dbReference>
<dbReference type="InterPro" id="IPR011527">
    <property type="entry name" value="ABC1_TM_dom"/>
</dbReference>
<dbReference type="EMBL" id="LSSL01007643">
    <property type="protein sequence ID" value="OLY77817.1"/>
    <property type="molecule type" value="Genomic_DNA"/>
</dbReference>
<reference evidence="13" key="2">
    <citation type="submission" date="2017-01" db="EMBL/GenBank/DDBJ databases">
        <authorList>
            <person name="Mah S.A."/>
            <person name="Swanson W.J."/>
            <person name="Moy G.W."/>
            <person name="Vacquier V.D."/>
        </authorList>
    </citation>
    <scope>NUCLEOTIDE SEQUENCE</scope>
    <source>
        <strain evidence="13">ALG-7-W6</strain>
    </source>
</reference>
<keyword evidence="9 10" id="KW-0472">Membrane</keyword>
<feature type="transmembrane region" description="Helical" evidence="10">
    <location>
        <begin position="827"/>
        <end position="847"/>
    </location>
</feature>
<dbReference type="PROSITE" id="PS50893">
    <property type="entry name" value="ABC_TRANSPORTER_2"/>
    <property type="match status" value="2"/>
</dbReference>
<keyword evidence="6" id="KW-0547">Nucleotide-binding</keyword>
<evidence type="ECO:0000313" key="15">
    <source>
        <dbReference type="Proteomes" id="UP000187455"/>
    </source>
</evidence>
<dbReference type="EMBL" id="LSSL01001958">
    <property type="protein sequence ID" value="OLY82058.1"/>
    <property type="molecule type" value="Genomic_DNA"/>
</dbReference>
<evidence type="ECO:0000256" key="1">
    <source>
        <dbReference type="ARBA" id="ARBA00004141"/>
    </source>
</evidence>
<evidence type="ECO:0000256" key="10">
    <source>
        <dbReference type="SAM" id="Phobius"/>
    </source>
</evidence>
<dbReference type="Proteomes" id="UP000187455">
    <property type="component" value="Unassembled WGS sequence"/>
</dbReference>
<feature type="domain" description="ABC transporter" evidence="11">
    <location>
        <begin position="1027"/>
        <end position="1263"/>
    </location>
</feature>
<dbReference type="GO" id="GO:0005524">
    <property type="term" value="F:ATP binding"/>
    <property type="evidence" value="ECO:0007669"/>
    <property type="project" value="UniProtKB-KW"/>
</dbReference>
<dbReference type="Gene3D" id="1.20.1560.10">
    <property type="entry name" value="ABC transporter type 1, transmembrane domain"/>
    <property type="match status" value="1"/>
</dbReference>
<evidence type="ECO:0000313" key="14">
    <source>
        <dbReference type="EMBL" id="OLY82058.1"/>
    </source>
</evidence>
<evidence type="ECO:0000256" key="8">
    <source>
        <dbReference type="ARBA" id="ARBA00022989"/>
    </source>
</evidence>
<feature type="domain" description="ABC transporter" evidence="11">
    <location>
        <begin position="397"/>
        <end position="638"/>
    </location>
</feature>
<dbReference type="AlphaFoldDB" id="A0A1R0GLR2"/>
<dbReference type="SMART" id="SM00382">
    <property type="entry name" value="AAA"/>
    <property type="match status" value="2"/>
</dbReference>